<dbReference type="RefSeq" id="WP_090925988.1">
    <property type="nucleotide sequence ID" value="NZ_FOTY01000004.1"/>
</dbReference>
<dbReference type="AlphaFoldDB" id="A0A1I4K5B2"/>
<feature type="compositionally biased region" description="Basic and acidic residues" evidence="1">
    <location>
        <begin position="44"/>
        <end position="63"/>
    </location>
</feature>
<evidence type="ECO:0000256" key="1">
    <source>
        <dbReference type="SAM" id="MobiDB-lite"/>
    </source>
</evidence>
<dbReference type="Pfam" id="PF14151">
    <property type="entry name" value="YfhD"/>
    <property type="match status" value="1"/>
</dbReference>
<gene>
    <name evidence="2" type="ORF">SAMN04488054_104108</name>
</gene>
<organism evidence="2 3">
    <name type="scientific">Salibacterium qingdaonense</name>
    <dbReference type="NCBI Taxonomy" id="266892"/>
    <lineage>
        <taxon>Bacteria</taxon>
        <taxon>Bacillati</taxon>
        <taxon>Bacillota</taxon>
        <taxon>Bacilli</taxon>
        <taxon>Bacillales</taxon>
        <taxon>Bacillaceae</taxon>
    </lineage>
</organism>
<dbReference type="InterPro" id="IPR025435">
    <property type="entry name" value="YfhD-like"/>
</dbReference>
<dbReference type="Proteomes" id="UP000199668">
    <property type="component" value="Unassembled WGS sequence"/>
</dbReference>
<protein>
    <submittedName>
        <fullName evidence="2">YfhD-like protein</fullName>
    </submittedName>
</protein>
<evidence type="ECO:0000313" key="3">
    <source>
        <dbReference type="Proteomes" id="UP000199668"/>
    </source>
</evidence>
<feature type="compositionally biased region" description="Basic and acidic residues" evidence="1">
    <location>
        <begin position="15"/>
        <end position="30"/>
    </location>
</feature>
<dbReference type="OrthoDB" id="2973490at2"/>
<dbReference type="STRING" id="266892.SAMN04488054_104108"/>
<evidence type="ECO:0000313" key="2">
    <source>
        <dbReference type="EMBL" id="SFL73656.1"/>
    </source>
</evidence>
<name>A0A1I4K5B2_9BACI</name>
<feature type="region of interest" description="Disordered" evidence="1">
    <location>
        <begin position="1"/>
        <end position="63"/>
    </location>
</feature>
<reference evidence="2 3" key="1">
    <citation type="submission" date="2016-10" db="EMBL/GenBank/DDBJ databases">
        <authorList>
            <person name="de Groot N.N."/>
        </authorList>
    </citation>
    <scope>NUCLEOTIDE SEQUENCE [LARGE SCALE GENOMIC DNA]</scope>
    <source>
        <strain evidence="2 3">CGMCC 1.6134</strain>
    </source>
</reference>
<accession>A0A1I4K5B2</accession>
<keyword evidence="3" id="KW-1185">Reference proteome</keyword>
<feature type="compositionally biased region" description="Acidic residues" evidence="1">
    <location>
        <begin position="31"/>
        <end position="43"/>
    </location>
</feature>
<sequence>MTRGQSRNNQHKPKDKLSQTPEKDIQREGMDVEFAEDTADLEDKEAQSRSRAADKRAHEHDQS</sequence>
<dbReference type="EMBL" id="FOTY01000004">
    <property type="protein sequence ID" value="SFL73656.1"/>
    <property type="molecule type" value="Genomic_DNA"/>
</dbReference>
<proteinExistence type="predicted"/>